<dbReference type="EMBL" id="BMPP01000003">
    <property type="protein sequence ID" value="GGK19259.1"/>
    <property type="molecule type" value="Genomic_DNA"/>
</dbReference>
<feature type="transmembrane region" description="Helical" evidence="1">
    <location>
        <begin position="36"/>
        <end position="59"/>
    </location>
</feature>
<organism evidence="2 3">
    <name type="scientific">Deinococcus malanensis</name>
    <dbReference type="NCBI Taxonomy" id="1706855"/>
    <lineage>
        <taxon>Bacteria</taxon>
        <taxon>Thermotogati</taxon>
        <taxon>Deinococcota</taxon>
        <taxon>Deinococci</taxon>
        <taxon>Deinococcales</taxon>
        <taxon>Deinococcaceae</taxon>
        <taxon>Deinococcus</taxon>
    </lineage>
</organism>
<gene>
    <name evidence="2" type="ORF">GCM10008955_10880</name>
</gene>
<reference evidence="3" key="1">
    <citation type="journal article" date="2019" name="Int. J. Syst. Evol. Microbiol.">
        <title>The Global Catalogue of Microorganisms (GCM) 10K type strain sequencing project: providing services to taxonomists for standard genome sequencing and annotation.</title>
        <authorList>
            <consortium name="The Broad Institute Genomics Platform"/>
            <consortium name="The Broad Institute Genome Sequencing Center for Infectious Disease"/>
            <person name="Wu L."/>
            <person name="Ma J."/>
        </authorList>
    </citation>
    <scope>NUCLEOTIDE SEQUENCE [LARGE SCALE GENOMIC DNA]</scope>
    <source>
        <strain evidence="3">JCM 30331</strain>
    </source>
</reference>
<evidence type="ECO:0000313" key="3">
    <source>
        <dbReference type="Proteomes" id="UP000647587"/>
    </source>
</evidence>
<comment type="caution">
    <text evidence="2">The sequence shown here is derived from an EMBL/GenBank/DDBJ whole genome shotgun (WGS) entry which is preliminary data.</text>
</comment>
<keyword evidence="1" id="KW-0812">Transmembrane</keyword>
<keyword evidence="1" id="KW-1133">Transmembrane helix</keyword>
<keyword evidence="1" id="KW-0472">Membrane</keyword>
<name>A0ABQ2ES30_9DEIO</name>
<keyword evidence="3" id="KW-1185">Reference proteome</keyword>
<evidence type="ECO:0000313" key="2">
    <source>
        <dbReference type="EMBL" id="GGK19259.1"/>
    </source>
</evidence>
<evidence type="ECO:0000256" key="1">
    <source>
        <dbReference type="SAM" id="Phobius"/>
    </source>
</evidence>
<proteinExistence type="predicted"/>
<accession>A0ABQ2ES30</accession>
<sequence>MALRTMACAASPAPISSQGLAPCDKIVKFILNRKGLVVPVLLYCIMPLNLCVLSAAALASGSWTGMDDAEVPAAQLTPTPGGNSRMAVYNGTLYLQLSGPEASCTACDHDRAAALGHVLEGEASPWPFSPEAAVVSGQRLDVPSYHQIDVLAGDLLALLPDYDWDVRAGTPATPLVVRASSVLGTLELDVTQSSFQRHRSMATLVCDIVRMVRNLSGASLPSQCTL</sequence>
<protein>
    <submittedName>
        <fullName evidence="2">Uncharacterized protein</fullName>
    </submittedName>
</protein>
<dbReference type="Proteomes" id="UP000647587">
    <property type="component" value="Unassembled WGS sequence"/>
</dbReference>